<dbReference type="InterPro" id="IPR013785">
    <property type="entry name" value="Aldolase_TIM"/>
</dbReference>
<dbReference type="Gene3D" id="3.20.20.70">
    <property type="entry name" value="Aldolase class I"/>
    <property type="match status" value="1"/>
</dbReference>
<evidence type="ECO:0000313" key="1">
    <source>
        <dbReference type="EMBL" id="STD23031.1"/>
    </source>
</evidence>
<dbReference type="PANTHER" id="PTHR47916">
    <property type="entry name" value="FRUCTOSE-BISPHOSPHATE ALDOLASE CLASS 1"/>
    <property type="match status" value="1"/>
</dbReference>
<proteinExistence type="predicted"/>
<dbReference type="Proteomes" id="UP000255163">
    <property type="component" value="Unassembled WGS sequence"/>
</dbReference>
<protein>
    <submittedName>
        <fullName evidence="1">Aldolase</fullName>
        <ecNumber evidence="1">4.1.2.-</ecNumber>
    </submittedName>
</protein>
<dbReference type="EMBL" id="UFYI01000007">
    <property type="protein sequence ID" value="STD23031.1"/>
    <property type="molecule type" value="Genomic_DNA"/>
</dbReference>
<name>A0A376FCP6_ENTAS</name>
<dbReference type="SUPFAM" id="SSF51569">
    <property type="entry name" value="Aldolase"/>
    <property type="match status" value="1"/>
</dbReference>
<accession>A0A376FCP6</accession>
<dbReference type="AlphaFoldDB" id="A0A376FCP6"/>
<evidence type="ECO:0000313" key="2">
    <source>
        <dbReference type="Proteomes" id="UP000255163"/>
    </source>
</evidence>
<gene>
    <name evidence="1" type="primary">lsrF_1</name>
    <name evidence="1" type="ORF">NCTC12123_03604</name>
</gene>
<keyword evidence="1" id="KW-0456">Lyase</keyword>
<dbReference type="PANTHER" id="PTHR47916:SF1">
    <property type="entry name" value="3-HYDROXY-5-PHOSPHONOOXYPENTANE-2,4-DIONE THIOLASE"/>
    <property type="match status" value="1"/>
</dbReference>
<dbReference type="GO" id="GO:0016829">
    <property type="term" value="F:lyase activity"/>
    <property type="evidence" value="ECO:0007669"/>
    <property type="project" value="UniProtKB-KW"/>
</dbReference>
<dbReference type="EC" id="4.1.2.-" evidence="1"/>
<organism evidence="1 2">
    <name type="scientific">Enterobacter asburiae</name>
    <dbReference type="NCBI Taxonomy" id="61645"/>
    <lineage>
        <taxon>Bacteria</taxon>
        <taxon>Pseudomonadati</taxon>
        <taxon>Pseudomonadota</taxon>
        <taxon>Gammaproteobacteria</taxon>
        <taxon>Enterobacterales</taxon>
        <taxon>Enterobacteriaceae</taxon>
        <taxon>Enterobacter</taxon>
        <taxon>Enterobacter cloacae complex</taxon>
    </lineage>
</organism>
<dbReference type="InterPro" id="IPR050456">
    <property type="entry name" value="DeoC/FbaB_aldolase"/>
</dbReference>
<sequence>MCWRAIDQGASGVDMGRNIFQSSAPLAMLKAVKKVVHENWNARDAFQFWQEEKQGEAK</sequence>
<reference evidence="1 2" key="1">
    <citation type="submission" date="2018-06" db="EMBL/GenBank/DDBJ databases">
        <authorList>
            <consortium name="Pathogen Informatics"/>
            <person name="Doyle S."/>
        </authorList>
    </citation>
    <scope>NUCLEOTIDE SEQUENCE [LARGE SCALE GENOMIC DNA]</scope>
    <source>
        <strain evidence="1 2">NCTC12123</strain>
    </source>
</reference>